<dbReference type="GO" id="GO:0003906">
    <property type="term" value="F:DNA-(apurinic or apyrimidinic site) endonuclease activity"/>
    <property type="evidence" value="ECO:0007669"/>
    <property type="project" value="TreeGrafter"/>
</dbReference>
<dbReference type="Proteomes" id="UP001164286">
    <property type="component" value="Unassembled WGS sequence"/>
</dbReference>
<evidence type="ECO:0000313" key="11">
    <source>
        <dbReference type="EMBL" id="KAI9636019.1"/>
    </source>
</evidence>
<evidence type="ECO:0000256" key="7">
    <source>
        <dbReference type="ARBA" id="ARBA00022833"/>
    </source>
</evidence>
<keyword evidence="12" id="KW-1185">Reference proteome</keyword>
<feature type="region of interest" description="Disordered" evidence="9">
    <location>
        <begin position="424"/>
        <end position="469"/>
    </location>
</feature>
<evidence type="ECO:0000256" key="6">
    <source>
        <dbReference type="ARBA" id="ARBA00022801"/>
    </source>
</evidence>
<dbReference type="PANTHER" id="PTHR21445:SF0">
    <property type="entry name" value="APURINIC-APYRIMIDINIC ENDONUCLEASE"/>
    <property type="match status" value="1"/>
</dbReference>
<evidence type="ECO:0000256" key="8">
    <source>
        <dbReference type="ARBA" id="ARBA00023204"/>
    </source>
</evidence>
<reference evidence="11" key="1">
    <citation type="journal article" date="2022" name="G3 (Bethesda)">
        <title>High quality genome of the basidiomycete yeast Dioszegia hungarica PDD-24b-2 isolated from cloud water.</title>
        <authorList>
            <person name="Jarrige D."/>
            <person name="Haridas S."/>
            <person name="Bleykasten-Grosshans C."/>
            <person name="Joly M."/>
            <person name="Nadalig T."/>
            <person name="Sancelme M."/>
            <person name="Vuilleumier S."/>
            <person name="Grigoriev I.V."/>
            <person name="Amato P."/>
            <person name="Bringel F."/>
        </authorList>
    </citation>
    <scope>NUCLEOTIDE SEQUENCE</scope>
    <source>
        <strain evidence="11">PDD-24b-2</strain>
    </source>
</reference>
<dbReference type="EMBL" id="JAKWFO010000005">
    <property type="protein sequence ID" value="KAI9636019.1"/>
    <property type="molecule type" value="Genomic_DNA"/>
</dbReference>
<feature type="compositionally biased region" description="Basic and acidic residues" evidence="9">
    <location>
        <begin position="428"/>
        <end position="449"/>
    </location>
</feature>
<keyword evidence="5" id="KW-0227">DNA damage</keyword>
<keyword evidence="4" id="KW-0479">Metal-binding</keyword>
<dbReference type="SMART" id="SM00518">
    <property type="entry name" value="AP2Ec"/>
    <property type="match status" value="1"/>
</dbReference>
<feature type="compositionally biased region" description="Basic and acidic residues" evidence="9">
    <location>
        <begin position="46"/>
        <end position="57"/>
    </location>
</feature>
<dbReference type="AlphaFoldDB" id="A0AA38HAW7"/>
<sequence>MARKSVGSTSVKRDRSASSDLSDAPKVKAEKPKKAKAKAKAKAKPKAKDEEGAEAKPKKVPKAKMFPPPGLEPSSHPERQGHPVFQLAPLSVPPNGGVGDAGLNTQRPMLLGAHVSMAGGPAAALLRAGKAGANGLALFLKSQRTWKSSPYEPEAVERFRDLMKPVDQGGKSCLAQSHFDLTDMSGMGYGPESILVHGSYLINLGSSRVKWDQAYECFKDDIYRCHQLGLKLYNWHPGSTVGACTKEESYGTIAKAINKVHKDVPEVVCVIENMANAGSNIVGTTFHDLASIIALVEDKSRVRVCLDTCHLFAAGYDIRTPESYANVMKEFDEKVGNGYLAGIHLNDSKMGLGEKKDLHENIGLGKIGLSGFRQLMRDPVMSGIPLILETPAAENPLEVGELAIWVKEIGLLYRIQAIPDDEWAEQEEGIREEWRKVRDVMNPPKEKKPAAKKGKKGKKGDEDEDEDDE</sequence>
<dbReference type="Pfam" id="PF01261">
    <property type="entry name" value="AP_endonuc_2"/>
    <property type="match status" value="1"/>
</dbReference>
<dbReference type="GO" id="GO:0006284">
    <property type="term" value="P:base-excision repair"/>
    <property type="evidence" value="ECO:0007669"/>
    <property type="project" value="TreeGrafter"/>
</dbReference>
<dbReference type="NCBIfam" id="TIGR00587">
    <property type="entry name" value="nfo"/>
    <property type="match status" value="1"/>
</dbReference>
<feature type="compositionally biased region" description="Basic residues" evidence="9">
    <location>
        <begin position="33"/>
        <end position="45"/>
    </location>
</feature>
<comment type="caution">
    <text evidence="11">The sequence shown here is derived from an EMBL/GenBank/DDBJ whole genome shotgun (WGS) entry which is preliminary data.</text>
</comment>
<comment type="similarity">
    <text evidence="2">Belongs to the AP endonuclease 2 family.</text>
</comment>
<protein>
    <recommendedName>
        <fullName evidence="3">Apurinic-apyrimidinic endonuclease 1</fullName>
    </recommendedName>
</protein>
<dbReference type="InterPro" id="IPR013022">
    <property type="entry name" value="Xyl_isomerase-like_TIM-brl"/>
</dbReference>
<dbReference type="PROSITE" id="PS00731">
    <property type="entry name" value="AP_NUCLEASE_F2_3"/>
    <property type="match status" value="1"/>
</dbReference>
<evidence type="ECO:0000256" key="2">
    <source>
        <dbReference type="ARBA" id="ARBA00005340"/>
    </source>
</evidence>
<dbReference type="PROSITE" id="PS51432">
    <property type="entry name" value="AP_NUCLEASE_F2_4"/>
    <property type="match status" value="1"/>
</dbReference>
<dbReference type="PROSITE" id="PS00730">
    <property type="entry name" value="AP_NUCLEASE_F2_2"/>
    <property type="match status" value="1"/>
</dbReference>
<evidence type="ECO:0000256" key="4">
    <source>
        <dbReference type="ARBA" id="ARBA00022723"/>
    </source>
</evidence>
<feature type="domain" description="Xylose isomerase-like TIM barrel" evidence="10">
    <location>
        <begin position="128"/>
        <end position="407"/>
    </location>
</feature>
<feature type="region of interest" description="Disordered" evidence="9">
    <location>
        <begin position="1"/>
        <end position="82"/>
    </location>
</feature>
<dbReference type="GO" id="GO:0005634">
    <property type="term" value="C:nucleus"/>
    <property type="evidence" value="ECO:0007669"/>
    <property type="project" value="TreeGrafter"/>
</dbReference>
<dbReference type="GO" id="GO:0008081">
    <property type="term" value="F:phosphoric diester hydrolase activity"/>
    <property type="evidence" value="ECO:0007669"/>
    <property type="project" value="TreeGrafter"/>
</dbReference>
<keyword evidence="8" id="KW-0234">DNA repair</keyword>
<evidence type="ECO:0000256" key="3">
    <source>
        <dbReference type="ARBA" id="ARBA00021759"/>
    </source>
</evidence>
<dbReference type="InterPro" id="IPR001719">
    <property type="entry name" value="AP_endonuc_2"/>
</dbReference>
<dbReference type="HAMAP" id="MF_00152">
    <property type="entry name" value="Nfo"/>
    <property type="match status" value="1"/>
</dbReference>
<feature type="compositionally biased region" description="Basic and acidic residues" evidence="9">
    <location>
        <begin position="11"/>
        <end position="32"/>
    </location>
</feature>
<evidence type="ECO:0000256" key="5">
    <source>
        <dbReference type="ARBA" id="ARBA00022763"/>
    </source>
</evidence>
<dbReference type="InterPro" id="IPR036237">
    <property type="entry name" value="Xyl_isomerase-like_sf"/>
</dbReference>
<dbReference type="PROSITE" id="PS00729">
    <property type="entry name" value="AP_NUCLEASE_F2_1"/>
    <property type="match status" value="1"/>
</dbReference>
<evidence type="ECO:0000256" key="1">
    <source>
        <dbReference type="ARBA" id="ARBA00001947"/>
    </source>
</evidence>
<accession>A0AA38HAW7</accession>
<keyword evidence="7" id="KW-0862">Zinc</keyword>
<dbReference type="GO" id="GO:0005739">
    <property type="term" value="C:mitochondrion"/>
    <property type="evidence" value="ECO:0007669"/>
    <property type="project" value="TreeGrafter"/>
</dbReference>
<dbReference type="Gene3D" id="3.20.20.150">
    <property type="entry name" value="Divalent-metal-dependent TIM barrel enzymes"/>
    <property type="match status" value="1"/>
</dbReference>
<dbReference type="GeneID" id="77726468"/>
<dbReference type="SUPFAM" id="SSF51658">
    <property type="entry name" value="Xylose isomerase-like"/>
    <property type="match status" value="1"/>
</dbReference>
<proteinExistence type="inferred from homology"/>
<dbReference type="RefSeq" id="XP_052945796.1">
    <property type="nucleotide sequence ID" value="XM_053087267.1"/>
</dbReference>
<evidence type="ECO:0000256" key="9">
    <source>
        <dbReference type="SAM" id="MobiDB-lite"/>
    </source>
</evidence>
<organism evidence="11 12">
    <name type="scientific">Dioszegia hungarica</name>
    <dbReference type="NCBI Taxonomy" id="4972"/>
    <lineage>
        <taxon>Eukaryota</taxon>
        <taxon>Fungi</taxon>
        <taxon>Dikarya</taxon>
        <taxon>Basidiomycota</taxon>
        <taxon>Agaricomycotina</taxon>
        <taxon>Tremellomycetes</taxon>
        <taxon>Tremellales</taxon>
        <taxon>Bulleribasidiaceae</taxon>
        <taxon>Dioszegia</taxon>
    </lineage>
</organism>
<dbReference type="GO" id="GO:0008270">
    <property type="term" value="F:zinc ion binding"/>
    <property type="evidence" value="ECO:0007669"/>
    <property type="project" value="InterPro"/>
</dbReference>
<keyword evidence="6" id="KW-0378">Hydrolase</keyword>
<name>A0AA38HAW7_9TREE</name>
<feature type="compositionally biased region" description="Polar residues" evidence="9">
    <location>
        <begin position="1"/>
        <end position="10"/>
    </location>
</feature>
<dbReference type="GO" id="GO:0003677">
    <property type="term" value="F:DNA binding"/>
    <property type="evidence" value="ECO:0007669"/>
    <property type="project" value="InterPro"/>
</dbReference>
<evidence type="ECO:0000313" key="12">
    <source>
        <dbReference type="Proteomes" id="UP001164286"/>
    </source>
</evidence>
<evidence type="ECO:0000259" key="10">
    <source>
        <dbReference type="Pfam" id="PF01261"/>
    </source>
</evidence>
<dbReference type="FunFam" id="3.20.20.150:FF:000001">
    <property type="entry name" value="Probable endonuclease 4"/>
    <property type="match status" value="1"/>
</dbReference>
<dbReference type="CDD" id="cd00019">
    <property type="entry name" value="AP2Ec"/>
    <property type="match status" value="1"/>
</dbReference>
<gene>
    <name evidence="11" type="ORF">MKK02DRAFT_26885</name>
</gene>
<dbReference type="PANTHER" id="PTHR21445">
    <property type="entry name" value="ENDONUCLEASE IV ENDODEOXYRIBONUCLEASE IV"/>
    <property type="match status" value="1"/>
</dbReference>
<comment type="cofactor">
    <cofactor evidence="1">
        <name>Zn(2+)</name>
        <dbReference type="ChEBI" id="CHEBI:29105"/>
    </cofactor>
</comment>
<dbReference type="InterPro" id="IPR018246">
    <property type="entry name" value="AP_endonuc_F2_Zn_BS"/>
</dbReference>